<keyword evidence="7" id="KW-0677">Repeat</keyword>
<dbReference type="PANTHER" id="PTHR32080">
    <property type="entry name" value="ANTIFUNGAL PROTEIN GINKBILOBIN-2-LIKE"/>
    <property type="match status" value="1"/>
</dbReference>
<keyword evidence="10 14" id="KW-0472">Membrane</keyword>
<keyword evidence="9 14" id="KW-1133">Transmembrane helix</keyword>
<protein>
    <recommendedName>
        <fullName evidence="16">Gnk2-homologous domain-containing protein</fullName>
    </recommendedName>
</protein>
<dbReference type="Proteomes" id="UP000326396">
    <property type="component" value="Linkage Group LG9"/>
</dbReference>
<keyword evidence="5 14" id="KW-0812">Transmembrane</keyword>
<dbReference type="GO" id="GO:0042742">
    <property type="term" value="P:defense response to bacterium"/>
    <property type="evidence" value="ECO:0007669"/>
    <property type="project" value="TreeGrafter"/>
</dbReference>
<feature type="domain" description="Gnk2-homologous" evidence="16">
    <location>
        <begin position="134"/>
        <end position="234"/>
    </location>
</feature>
<evidence type="ECO:0000256" key="8">
    <source>
        <dbReference type="ARBA" id="ARBA00022949"/>
    </source>
</evidence>
<evidence type="ECO:0000256" key="14">
    <source>
        <dbReference type="SAM" id="Phobius"/>
    </source>
</evidence>
<dbReference type="FunFam" id="3.30.430.20:FF:000001">
    <property type="entry name" value="cysteine-rich repeat secretory protein 3"/>
    <property type="match status" value="1"/>
</dbReference>
<keyword evidence="3" id="KW-1003">Cell membrane</keyword>
<feature type="domain" description="Gnk2-homologous" evidence="16">
    <location>
        <begin position="25"/>
        <end position="132"/>
    </location>
</feature>
<evidence type="ECO:0000256" key="7">
    <source>
        <dbReference type="ARBA" id="ARBA00022737"/>
    </source>
</evidence>
<evidence type="ECO:0000256" key="11">
    <source>
        <dbReference type="ARBA" id="ARBA00023157"/>
    </source>
</evidence>
<evidence type="ECO:0000259" key="16">
    <source>
        <dbReference type="PROSITE" id="PS51473"/>
    </source>
</evidence>
<dbReference type="PANTHER" id="PTHR32080:SF66">
    <property type="entry name" value="GNK2-LIKE DOMAIN-CONTAINING PROTEIN"/>
    <property type="match status" value="1"/>
</dbReference>
<feature type="chain" id="PRO_5024345302" description="Gnk2-homologous domain-containing protein" evidence="15">
    <location>
        <begin position="24"/>
        <end position="362"/>
    </location>
</feature>
<dbReference type="GO" id="GO:0009506">
    <property type="term" value="C:plasmodesma"/>
    <property type="evidence" value="ECO:0007669"/>
    <property type="project" value="UniProtKB-SubCell"/>
</dbReference>
<comment type="caution">
    <text evidence="17">The sequence shown here is derived from an EMBL/GenBank/DDBJ whole genome shotgun (WGS) entry which is preliminary data.</text>
</comment>
<evidence type="ECO:0000256" key="15">
    <source>
        <dbReference type="SAM" id="SignalP"/>
    </source>
</evidence>
<dbReference type="PROSITE" id="PS51473">
    <property type="entry name" value="GNK2"/>
    <property type="match status" value="2"/>
</dbReference>
<evidence type="ECO:0000256" key="2">
    <source>
        <dbReference type="ARBA" id="ARBA00022448"/>
    </source>
</evidence>
<sequence length="362" mass="39301">MFQTTLFLSFSLLSFIFNQPISATTSLIYGGCSQVRFTPGTPYELNVNSLFTSLVNSASVSNFNNFSISPSGYPQTNNVIYGLFQCEGDLSNSDCKDCVTSSVSQLRTICPQATGGVIQLEGCFVKYDNTSFFGVEDVTEVSKRCGPSIGYNSDALNRRDSALAYLTASNGQYFRGGGSGSVQGVAQCVQDLSVSGCQDCLLEASGRLRSECETSIWGDMFLGKCYIRYIDREHHSSSTDDEDVDKTLALTIGVITGVILLIVFLSSLGKVFNKKDQLESSQTEDFPEGELIQSGDTYTGTNDPVNDLDCSYPNSYASAYTQEPKPLCVKINHNGYLNTAVGCNKGALEVWTMVTQGNTVRH</sequence>
<evidence type="ECO:0000256" key="5">
    <source>
        <dbReference type="ARBA" id="ARBA00022692"/>
    </source>
</evidence>
<evidence type="ECO:0000256" key="6">
    <source>
        <dbReference type="ARBA" id="ARBA00022729"/>
    </source>
</evidence>
<dbReference type="InterPro" id="IPR002902">
    <property type="entry name" value="GNK2"/>
</dbReference>
<keyword evidence="6 15" id="KW-0732">Signal</keyword>
<dbReference type="EMBL" id="SZYD01000019">
    <property type="protein sequence ID" value="KAD2393585.1"/>
    <property type="molecule type" value="Genomic_DNA"/>
</dbReference>
<gene>
    <name evidence="17" type="ORF">E3N88_40562</name>
</gene>
<comment type="similarity">
    <text evidence="13">Belongs to the cysteine-rich repeat secretory protein family. Plasmodesmata-located proteins (PDLD) subfamily.</text>
</comment>
<evidence type="ECO:0000256" key="10">
    <source>
        <dbReference type="ARBA" id="ARBA00023136"/>
    </source>
</evidence>
<dbReference type="OrthoDB" id="1097929at2759"/>
<evidence type="ECO:0000313" key="18">
    <source>
        <dbReference type="Proteomes" id="UP000326396"/>
    </source>
</evidence>
<proteinExistence type="inferred from homology"/>
<keyword evidence="11" id="KW-1015">Disulfide bond</keyword>
<evidence type="ECO:0000313" key="17">
    <source>
        <dbReference type="EMBL" id="KAD2393585.1"/>
    </source>
</evidence>
<keyword evidence="2" id="KW-0813">Transport</keyword>
<organism evidence="17 18">
    <name type="scientific">Mikania micrantha</name>
    <name type="common">bitter vine</name>
    <dbReference type="NCBI Taxonomy" id="192012"/>
    <lineage>
        <taxon>Eukaryota</taxon>
        <taxon>Viridiplantae</taxon>
        <taxon>Streptophyta</taxon>
        <taxon>Embryophyta</taxon>
        <taxon>Tracheophyta</taxon>
        <taxon>Spermatophyta</taxon>
        <taxon>Magnoliopsida</taxon>
        <taxon>eudicotyledons</taxon>
        <taxon>Gunneridae</taxon>
        <taxon>Pentapetalae</taxon>
        <taxon>asterids</taxon>
        <taxon>campanulids</taxon>
        <taxon>Asterales</taxon>
        <taxon>Asteraceae</taxon>
        <taxon>Asteroideae</taxon>
        <taxon>Heliantheae alliance</taxon>
        <taxon>Eupatorieae</taxon>
        <taxon>Mikania</taxon>
    </lineage>
</organism>
<feature type="transmembrane region" description="Helical" evidence="14">
    <location>
        <begin position="248"/>
        <end position="268"/>
    </location>
</feature>
<accession>A0A5N6LN27</accession>
<dbReference type="Pfam" id="PF01657">
    <property type="entry name" value="Stress-antifung"/>
    <property type="match status" value="2"/>
</dbReference>
<dbReference type="Gene3D" id="3.30.430.20">
    <property type="entry name" value="Gnk2 domain, C-X8-C-X2-C motif"/>
    <property type="match status" value="2"/>
</dbReference>
<dbReference type="AlphaFoldDB" id="A0A5N6LN27"/>
<feature type="signal peptide" evidence="15">
    <location>
        <begin position="1"/>
        <end position="23"/>
    </location>
</feature>
<evidence type="ECO:0000256" key="1">
    <source>
        <dbReference type="ARBA" id="ARBA00004251"/>
    </source>
</evidence>
<keyword evidence="4" id="KW-0945">Host-virus interaction</keyword>
<comment type="subcellular location">
    <subcellularLocation>
        <location evidence="12">Cell junction</location>
        <location evidence="12">Plasmodesma</location>
    </subcellularLocation>
    <subcellularLocation>
        <location evidence="1">Cell membrane</location>
        <topology evidence="1">Single-pass type I membrane protein</topology>
    </subcellularLocation>
</comment>
<dbReference type="GO" id="GO:0005886">
    <property type="term" value="C:plasma membrane"/>
    <property type="evidence" value="ECO:0007669"/>
    <property type="project" value="UniProtKB-SubCell"/>
</dbReference>
<keyword evidence="18" id="KW-1185">Reference proteome</keyword>
<dbReference type="InterPro" id="IPR051378">
    <property type="entry name" value="Cell2Cell_Antifungal"/>
</dbReference>
<keyword evidence="8" id="KW-0965">Cell junction</keyword>
<evidence type="ECO:0000256" key="3">
    <source>
        <dbReference type="ARBA" id="ARBA00022475"/>
    </source>
</evidence>
<evidence type="ECO:0000256" key="13">
    <source>
        <dbReference type="ARBA" id="ARBA00038393"/>
    </source>
</evidence>
<name>A0A5N6LN27_9ASTR</name>
<evidence type="ECO:0000256" key="9">
    <source>
        <dbReference type="ARBA" id="ARBA00022989"/>
    </source>
</evidence>
<evidence type="ECO:0000256" key="12">
    <source>
        <dbReference type="ARBA" id="ARBA00024184"/>
    </source>
</evidence>
<dbReference type="InterPro" id="IPR038408">
    <property type="entry name" value="GNK2_sf"/>
</dbReference>
<dbReference type="CDD" id="cd23509">
    <property type="entry name" value="Gnk2-like"/>
    <property type="match status" value="2"/>
</dbReference>
<evidence type="ECO:0000256" key="4">
    <source>
        <dbReference type="ARBA" id="ARBA00022581"/>
    </source>
</evidence>
<reference evidence="17 18" key="1">
    <citation type="submission" date="2019-05" db="EMBL/GenBank/DDBJ databases">
        <title>Mikania micrantha, genome provides insights into the molecular mechanism of rapid growth.</title>
        <authorList>
            <person name="Liu B."/>
        </authorList>
    </citation>
    <scope>NUCLEOTIDE SEQUENCE [LARGE SCALE GENOMIC DNA]</scope>
    <source>
        <strain evidence="17">NLD-2019</strain>
        <tissue evidence="17">Leaf</tissue>
    </source>
</reference>